<evidence type="ECO:0000256" key="6">
    <source>
        <dbReference type="ARBA" id="ARBA00022917"/>
    </source>
</evidence>
<evidence type="ECO:0000256" key="2">
    <source>
        <dbReference type="ARBA" id="ARBA00012829"/>
    </source>
</evidence>
<dbReference type="InterPro" id="IPR002314">
    <property type="entry name" value="aa-tRNA-synt_IIb"/>
</dbReference>
<dbReference type="Pfam" id="PF00587">
    <property type="entry name" value="tRNA-synt_2b"/>
    <property type="match status" value="1"/>
</dbReference>
<dbReference type="GO" id="GO:0006426">
    <property type="term" value="P:glycyl-tRNA aminoacylation"/>
    <property type="evidence" value="ECO:0007669"/>
    <property type="project" value="InterPro"/>
</dbReference>
<evidence type="ECO:0000256" key="5">
    <source>
        <dbReference type="ARBA" id="ARBA00022840"/>
    </source>
</evidence>
<dbReference type="InterPro" id="IPR002315">
    <property type="entry name" value="tRNA-synt_gly"/>
</dbReference>
<dbReference type="GO" id="GO:0005739">
    <property type="term" value="C:mitochondrion"/>
    <property type="evidence" value="ECO:0007669"/>
    <property type="project" value="TreeGrafter"/>
</dbReference>
<dbReference type="GO" id="GO:0006264">
    <property type="term" value="P:mitochondrial DNA replication"/>
    <property type="evidence" value="ECO:0007669"/>
    <property type="project" value="TreeGrafter"/>
</dbReference>
<keyword evidence="7" id="KW-0030">Aminoacyl-tRNA synthetase</keyword>
<evidence type="ECO:0000256" key="7">
    <source>
        <dbReference type="ARBA" id="ARBA00023146"/>
    </source>
</evidence>
<keyword evidence="3" id="KW-0436">Ligase</keyword>
<evidence type="ECO:0000256" key="4">
    <source>
        <dbReference type="ARBA" id="ARBA00022741"/>
    </source>
</evidence>
<dbReference type="CDD" id="cd00774">
    <property type="entry name" value="GlyRS-like_core"/>
    <property type="match status" value="1"/>
</dbReference>
<evidence type="ECO:0000256" key="1">
    <source>
        <dbReference type="ARBA" id="ARBA00008226"/>
    </source>
</evidence>
<dbReference type="EMBL" id="GIBP01002462">
    <property type="protein sequence ID" value="NDV31431.1"/>
    <property type="molecule type" value="Transcribed_RNA"/>
</dbReference>
<dbReference type="AlphaFoldDB" id="A0A6B2L3D3"/>
<protein>
    <recommendedName>
        <fullName evidence="2">glycine--tRNA ligase</fullName>
        <ecNumber evidence="2">6.1.1.14</ecNumber>
    </recommendedName>
</protein>
<keyword evidence="4" id="KW-0547">Nucleotide-binding</keyword>
<dbReference type="PANTHER" id="PTHR10745">
    <property type="entry name" value="GLYCYL-TRNA SYNTHETASE/DNA POLYMERASE SUBUNIT GAMMA-2"/>
    <property type="match status" value="1"/>
</dbReference>
<keyword evidence="5" id="KW-0067">ATP-binding</keyword>
<evidence type="ECO:0000256" key="3">
    <source>
        <dbReference type="ARBA" id="ARBA00022598"/>
    </source>
</evidence>
<evidence type="ECO:0000313" key="9">
    <source>
        <dbReference type="EMBL" id="NDV31431.1"/>
    </source>
</evidence>
<reference evidence="9" key="1">
    <citation type="journal article" date="2020" name="J. Eukaryot. Microbiol.">
        <title>De novo Sequencing, Assembly and Annotation of the Transcriptome for the Free-Living Testate Amoeba Arcella intermedia.</title>
        <authorList>
            <person name="Ribeiro G.M."/>
            <person name="Porfirio-Sousa A.L."/>
            <person name="Maurer-Alcala X.X."/>
            <person name="Katz L.A."/>
            <person name="Lahr D.J.G."/>
        </authorList>
    </citation>
    <scope>NUCLEOTIDE SEQUENCE</scope>
</reference>
<dbReference type="PANTHER" id="PTHR10745:SF8">
    <property type="entry name" value="DNA POLYMERASE SUBUNIT GAMMA-2, MITOCHONDRIAL"/>
    <property type="match status" value="1"/>
</dbReference>
<dbReference type="NCBIfam" id="TIGR00389">
    <property type="entry name" value="glyS_dimeric"/>
    <property type="match status" value="1"/>
</dbReference>
<dbReference type="InterPro" id="IPR033731">
    <property type="entry name" value="GlyRS-like_core"/>
</dbReference>
<organism evidence="9">
    <name type="scientific">Arcella intermedia</name>
    <dbReference type="NCBI Taxonomy" id="1963864"/>
    <lineage>
        <taxon>Eukaryota</taxon>
        <taxon>Amoebozoa</taxon>
        <taxon>Tubulinea</taxon>
        <taxon>Elardia</taxon>
        <taxon>Arcellinida</taxon>
        <taxon>Sphaerothecina</taxon>
        <taxon>Arcellidae</taxon>
        <taxon>Arcella</taxon>
    </lineage>
</organism>
<evidence type="ECO:0000259" key="8">
    <source>
        <dbReference type="PROSITE" id="PS50862"/>
    </source>
</evidence>
<dbReference type="NCBIfam" id="NF003211">
    <property type="entry name" value="PRK04173.1"/>
    <property type="match status" value="1"/>
</dbReference>
<dbReference type="SUPFAM" id="SSF52954">
    <property type="entry name" value="Class II aaRS ABD-related"/>
    <property type="match status" value="1"/>
</dbReference>
<feature type="domain" description="Aminoacyl-transfer RNA synthetases class-II family profile" evidence="8">
    <location>
        <begin position="16"/>
        <end position="377"/>
    </location>
</feature>
<sequence length="470" mass="54392">MRGKDYKHFEDPNFQEKLVSLCKRRGFVFPSADHYGGLSGSFDYGPVGTQMKKNIKDLWWKTFITSRPDCMGVETPILTKPEVLQASGHIDNFQDPMVECKDCHHRFRADHIQQFVESSKNPKDRLAFPCPKGNSECHGNNLTEIKQFNLLFQTHVGPTAHEGDPSSITYLRPETAQGIFQVFPKVTQFSGQRLPFGLGQMGKSFRNEISPRDFLFRMREFEQLELEYFCEPQEAEQWYQYWINECLSFCNKVGISPDHLKLQHTDSADLAHYSKATCDIQFLFPQGWGELLGIANRGDYDLRVHAEHSKKDFYYKNPDNPEAEKFYPYVIEPSLGLDRLFYATLVSCYHEEKLEDETRVVLKLSEDISPFKFAIFPISKKDPLIDMSMDIWKKCLPYTTMDYGVAGSIGKRYRKQDEIGTKYCITVDFASLEDNAVTVRERDSMKQIRLPITSLVDHIALNKPFDFTTK</sequence>
<name>A0A6B2L3D3_9EUKA</name>
<dbReference type="PROSITE" id="PS50862">
    <property type="entry name" value="AA_TRNA_LIGASE_II"/>
    <property type="match status" value="1"/>
</dbReference>
<dbReference type="SUPFAM" id="SSF55681">
    <property type="entry name" value="Class II aaRS and biotin synthetases"/>
    <property type="match status" value="1"/>
</dbReference>
<dbReference type="Gene3D" id="3.40.50.800">
    <property type="entry name" value="Anticodon-binding domain"/>
    <property type="match status" value="1"/>
</dbReference>
<dbReference type="InterPro" id="IPR006195">
    <property type="entry name" value="aa-tRNA-synth_II"/>
</dbReference>
<dbReference type="InterPro" id="IPR036621">
    <property type="entry name" value="Anticodon-bd_dom_sf"/>
</dbReference>
<accession>A0A6B2L3D3</accession>
<keyword evidence="6" id="KW-0648">Protein biosynthesis</keyword>
<proteinExistence type="inferred from homology"/>
<dbReference type="Gene3D" id="3.30.930.10">
    <property type="entry name" value="Bira Bifunctional Protein, Domain 2"/>
    <property type="match status" value="1"/>
</dbReference>
<dbReference type="InterPro" id="IPR004154">
    <property type="entry name" value="Anticodon-bd"/>
</dbReference>
<dbReference type="InterPro" id="IPR045864">
    <property type="entry name" value="aa-tRNA-synth_II/BPL/LPL"/>
</dbReference>
<dbReference type="GO" id="GO:0005524">
    <property type="term" value="F:ATP binding"/>
    <property type="evidence" value="ECO:0007669"/>
    <property type="project" value="UniProtKB-KW"/>
</dbReference>
<comment type="similarity">
    <text evidence="1">Belongs to the class-II aminoacyl-tRNA synthetase family.</text>
</comment>
<dbReference type="PRINTS" id="PR01043">
    <property type="entry name" value="TRNASYNTHGLY"/>
</dbReference>
<dbReference type="EC" id="6.1.1.14" evidence="2"/>
<dbReference type="Pfam" id="PF03129">
    <property type="entry name" value="HGTP_anticodon"/>
    <property type="match status" value="1"/>
</dbReference>
<dbReference type="InterPro" id="IPR027031">
    <property type="entry name" value="Gly-tRNA_synthase/POLG2"/>
</dbReference>
<dbReference type="GO" id="GO:0004820">
    <property type="term" value="F:glycine-tRNA ligase activity"/>
    <property type="evidence" value="ECO:0007669"/>
    <property type="project" value="UniProtKB-EC"/>
</dbReference>